<gene>
    <name evidence="7" type="ORF">C7440_3832</name>
</gene>
<feature type="domain" description="Cobalamin adenosyltransferase-like" evidence="6">
    <location>
        <begin position="8"/>
        <end position="192"/>
    </location>
</feature>
<dbReference type="RefSeq" id="WP_116519587.1">
    <property type="nucleotide sequence ID" value="NZ_JACCEX010000009.1"/>
</dbReference>
<dbReference type="InterPro" id="IPR016030">
    <property type="entry name" value="CblAdoTrfase-like"/>
</dbReference>
<dbReference type="NCBIfam" id="TIGR00636">
    <property type="entry name" value="PduO_Nterm"/>
    <property type="match status" value="1"/>
</dbReference>
<dbReference type="GO" id="GO:0005524">
    <property type="term" value="F:ATP binding"/>
    <property type="evidence" value="ECO:0007669"/>
    <property type="project" value="UniProtKB-UniRule"/>
</dbReference>
<dbReference type="AlphaFoldDB" id="A0A2U1CH54"/>
<dbReference type="InterPro" id="IPR036451">
    <property type="entry name" value="CblAdoTrfase-like_sf"/>
</dbReference>
<reference evidence="7 8" key="1">
    <citation type="submission" date="2018-04" db="EMBL/GenBank/DDBJ databases">
        <title>Genomic Encyclopedia of Type Strains, Phase IV (KMG-IV): sequencing the most valuable type-strain genomes for metagenomic binning, comparative biology and taxonomic classification.</title>
        <authorList>
            <person name="Goeker M."/>
        </authorList>
    </citation>
    <scope>NUCLEOTIDE SEQUENCE [LARGE SCALE GENOMIC DNA]</scope>
    <source>
        <strain evidence="7 8">DSM 10065</strain>
    </source>
</reference>
<dbReference type="SUPFAM" id="SSF89028">
    <property type="entry name" value="Cobalamin adenosyltransferase-like"/>
    <property type="match status" value="1"/>
</dbReference>
<dbReference type="EMBL" id="QEKO01000011">
    <property type="protein sequence ID" value="PVY60233.1"/>
    <property type="molecule type" value="Genomic_DNA"/>
</dbReference>
<evidence type="ECO:0000256" key="1">
    <source>
        <dbReference type="ARBA" id="ARBA00022679"/>
    </source>
</evidence>
<evidence type="ECO:0000256" key="5">
    <source>
        <dbReference type="SAM" id="MobiDB-lite"/>
    </source>
</evidence>
<keyword evidence="1 4" id="KW-0808">Transferase</keyword>
<accession>A0A2U1CH54</accession>
<organism evidence="7 8">
    <name type="scientific">Pusillimonas noertemannii</name>
    <dbReference type="NCBI Taxonomy" id="305977"/>
    <lineage>
        <taxon>Bacteria</taxon>
        <taxon>Pseudomonadati</taxon>
        <taxon>Pseudomonadota</taxon>
        <taxon>Betaproteobacteria</taxon>
        <taxon>Burkholderiales</taxon>
        <taxon>Alcaligenaceae</taxon>
        <taxon>Pusillimonas</taxon>
    </lineage>
</organism>
<dbReference type="STRING" id="1231391.GCA_000308195_01160"/>
<keyword evidence="4" id="KW-0169">Cobalamin biosynthesis</keyword>
<evidence type="ECO:0000256" key="3">
    <source>
        <dbReference type="ARBA" id="ARBA00022840"/>
    </source>
</evidence>
<evidence type="ECO:0000313" key="7">
    <source>
        <dbReference type="EMBL" id="PVY60233.1"/>
    </source>
</evidence>
<protein>
    <recommendedName>
        <fullName evidence="4">Cobalamin adenosyltransferase</fullName>
        <ecNumber evidence="4">2.5.1.-</ecNumber>
    </recommendedName>
</protein>
<dbReference type="Gene3D" id="1.20.1200.10">
    <property type="entry name" value="Cobalamin adenosyltransferase-like"/>
    <property type="match status" value="1"/>
</dbReference>
<dbReference type="PANTHER" id="PTHR12213">
    <property type="entry name" value="CORRINOID ADENOSYLTRANSFERASE"/>
    <property type="match status" value="1"/>
</dbReference>
<dbReference type="EC" id="2.5.1.-" evidence="4"/>
<evidence type="ECO:0000256" key="2">
    <source>
        <dbReference type="ARBA" id="ARBA00022741"/>
    </source>
</evidence>
<proteinExistence type="inferred from homology"/>
<evidence type="ECO:0000259" key="6">
    <source>
        <dbReference type="Pfam" id="PF01923"/>
    </source>
</evidence>
<dbReference type="GO" id="GO:0009236">
    <property type="term" value="P:cobalamin biosynthetic process"/>
    <property type="evidence" value="ECO:0007669"/>
    <property type="project" value="UniProtKB-UniRule"/>
</dbReference>
<keyword evidence="8" id="KW-1185">Reference proteome</keyword>
<dbReference type="OrthoDB" id="9778896at2"/>
<dbReference type="PANTHER" id="PTHR12213:SF0">
    <property type="entry name" value="CORRINOID ADENOSYLTRANSFERASE MMAB"/>
    <property type="match status" value="1"/>
</dbReference>
<comment type="catalytic activity">
    <reaction evidence="4">
        <text>2 cob(II)alamin + AH2 + 2 ATP = 2 adenosylcob(III)alamin + 2 triphosphate + A + 2 H(+)</text>
        <dbReference type="Rhea" id="RHEA:53304"/>
        <dbReference type="ChEBI" id="CHEBI:13193"/>
        <dbReference type="ChEBI" id="CHEBI:15378"/>
        <dbReference type="ChEBI" id="CHEBI:16304"/>
        <dbReference type="ChEBI" id="CHEBI:17499"/>
        <dbReference type="ChEBI" id="CHEBI:18036"/>
        <dbReference type="ChEBI" id="CHEBI:18408"/>
        <dbReference type="ChEBI" id="CHEBI:30616"/>
    </reaction>
</comment>
<dbReference type="Proteomes" id="UP000246145">
    <property type="component" value="Unassembled WGS sequence"/>
</dbReference>
<sequence>MTTRLSRITTRTGDQGTTGLGDGSRISKDAPRIAAMGDVDELNSMLGLWRAESLPAGIDALLGRIQNDLFDLGAELCIPGHVAVSARQVLFLEEALERYNAELGTLKEFILPGGCRAAALAHVARTVCRRAERSVVAMEAAEPAQTGDAASGLEHGAEPCAEEGKHLAGIVNEPLKQYLNRLSDLCFVLARALNRAAGQPDVLWSRQPG</sequence>
<dbReference type="GO" id="GO:0008817">
    <property type="term" value="F:corrinoid adenosyltransferase activity"/>
    <property type="evidence" value="ECO:0007669"/>
    <property type="project" value="TreeGrafter"/>
</dbReference>
<evidence type="ECO:0000256" key="4">
    <source>
        <dbReference type="RuleBase" id="RU366026"/>
    </source>
</evidence>
<dbReference type="InterPro" id="IPR029499">
    <property type="entry name" value="PduO-typ"/>
</dbReference>
<feature type="region of interest" description="Disordered" evidence="5">
    <location>
        <begin position="1"/>
        <end position="24"/>
    </location>
</feature>
<evidence type="ECO:0000313" key="8">
    <source>
        <dbReference type="Proteomes" id="UP000246145"/>
    </source>
</evidence>
<comment type="similarity">
    <text evidence="4">Belongs to the Cob(I)alamin adenosyltransferase family.</text>
</comment>
<dbReference type="Pfam" id="PF01923">
    <property type="entry name" value="Cob_adeno_trans"/>
    <property type="match status" value="1"/>
</dbReference>
<name>A0A2U1CH54_9BURK</name>
<comment type="caution">
    <text evidence="7">The sequence shown here is derived from an EMBL/GenBank/DDBJ whole genome shotgun (WGS) entry which is preliminary data.</text>
</comment>
<keyword evidence="3 4" id="KW-0067">ATP-binding</keyword>
<keyword evidence="2 4" id="KW-0547">Nucleotide-binding</keyword>